<evidence type="ECO:0000313" key="14">
    <source>
        <dbReference type="Proteomes" id="UP001174909"/>
    </source>
</evidence>
<evidence type="ECO:0000256" key="9">
    <source>
        <dbReference type="ARBA" id="ARBA00023299"/>
    </source>
</evidence>
<organism evidence="13 14">
    <name type="scientific">Geodia barretti</name>
    <name type="common">Barrett's horny sponge</name>
    <dbReference type="NCBI Taxonomy" id="519541"/>
    <lineage>
        <taxon>Eukaryota</taxon>
        <taxon>Metazoa</taxon>
        <taxon>Porifera</taxon>
        <taxon>Demospongiae</taxon>
        <taxon>Heteroscleromorpha</taxon>
        <taxon>Tetractinellida</taxon>
        <taxon>Astrophorina</taxon>
        <taxon>Geodiidae</taxon>
        <taxon>Geodia</taxon>
    </lineage>
</organism>
<dbReference type="AlphaFoldDB" id="A0AA35TM75"/>
<dbReference type="NCBIfam" id="NF003764">
    <property type="entry name" value="PRK05355.1"/>
    <property type="match status" value="1"/>
</dbReference>
<dbReference type="GO" id="GO:0006564">
    <property type="term" value="P:L-serine biosynthetic process"/>
    <property type="evidence" value="ECO:0007669"/>
    <property type="project" value="UniProtKB-KW"/>
</dbReference>
<dbReference type="GO" id="GO:0005737">
    <property type="term" value="C:cytoplasm"/>
    <property type="evidence" value="ECO:0007669"/>
    <property type="project" value="TreeGrafter"/>
</dbReference>
<dbReference type="Gene3D" id="3.40.640.10">
    <property type="entry name" value="Type I PLP-dependent aspartate aminotransferase-like (Major domain)"/>
    <property type="match status" value="1"/>
</dbReference>
<evidence type="ECO:0000256" key="10">
    <source>
        <dbReference type="ARBA" id="ARBA00047630"/>
    </source>
</evidence>
<keyword evidence="7" id="KW-0808">Transferase</keyword>
<dbReference type="FunFam" id="3.40.640.10:FF:000010">
    <property type="entry name" value="Phosphoserine aminotransferase"/>
    <property type="match status" value="1"/>
</dbReference>
<keyword evidence="6" id="KW-0028">Amino-acid biosynthesis</keyword>
<comment type="catalytic activity">
    <reaction evidence="10">
        <text>4-(phosphooxy)-L-threonine + 2-oxoglutarate = (R)-3-hydroxy-2-oxo-4-phosphooxybutanoate + L-glutamate</text>
        <dbReference type="Rhea" id="RHEA:16573"/>
        <dbReference type="ChEBI" id="CHEBI:16810"/>
        <dbReference type="ChEBI" id="CHEBI:29985"/>
        <dbReference type="ChEBI" id="CHEBI:58452"/>
        <dbReference type="ChEBI" id="CHEBI:58538"/>
        <dbReference type="EC" id="2.6.1.52"/>
    </reaction>
</comment>
<proteinExistence type="inferred from homology"/>
<evidence type="ECO:0000256" key="4">
    <source>
        <dbReference type="ARBA" id="ARBA00013030"/>
    </source>
</evidence>
<evidence type="ECO:0000256" key="1">
    <source>
        <dbReference type="ARBA" id="ARBA00001933"/>
    </source>
</evidence>
<reference evidence="13" key="1">
    <citation type="submission" date="2023-03" db="EMBL/GenBank/DDBJ databases">
        <authorList>
            <person name="Steffen K."/>
            <person name="Cardenas P."/>
        </authorList>
    </citation>
    <scope>NUCLEOTIDE SEQUENCE</scope>
</reference>
<keyword evidence="9" id="KW-0718">Serine biosynthesis</keyword>
<comment type="caution">
    <text evidence="13">The sequence shown here is derived from an EMBL/GenBank/DDBJ whole genome shotgun (WGS) entry which is preliminary data.</text>
</comment>
<dbReference type="InterPro" id="IPR015424">
    <property type="entry name" value="PyrdxlP-dep_Trfase"/>
</dbReference>
<evidence type="ECO:0000256" key="3">
    <source>
        <dbReference type="ARBA" id="ARBA00006904"/>
    </source>
</evidence>
<name>A0AA35TM75_GEOBA</name>
<keyword evidence="5 13" id="KW-0032">Aminotransferase</keyword>
<feature type="domain" description="Aminotransferase class V" evidence="12">
    <location>
        <begin position="12"/>
        <end position="361"/>
    </location>
</feature>
<evidence type="ECO:0000256" key="7">
    <source>
        <dbReference type="ARBA" id="ARBA00022679"/>
    </source>
</evidence>
<comment type="cofactor">
    <cofactor evidence="1">
        <name>pyridoxal 5'-phosphate</name>
        <dbReference type="ChEBI" id="CHEBI:597326"/>
    </cofactor>
</comment>
<accession>A0AA35TM75</accession>
<protein>
    <recommendedName>
        <fullName evidence="4">phosphoserine transaminase</fullName>
        <ecNumber evidence="4">2.6.1.52</ecNumber>
    </recommendedName>
</protein>
<dbReference type="HAMAP" id="MF_00160">
    <property type="entry name" value="SerC_aminotrans_5"/>
    <property type="match status" value="1"/>
</dbReference>
<comment type="similarity">
    <text evidence="3">Belongs to the class-V pyridoxal-phosphate-dependent aminotransferase family. SerC subfamily.</text>
</comment>
<evidence type="ECO:0000256" key="2">
    <source>
        <dbReference type="ARBA" id="ARBA00005099"/>
    </source>
</evidence>
<dbReference type="PANTHER" id="PTHR43247">
    <property type="entry name" value="PHOSPHOSERINE AMINOTRANSFERASE"/>
    <property type="match status" value="1"/>
</dbReference>
<evidence type="ECO:0000256" key="8">
    <source>
        <dbReference type="ARBA" id="ARBA00022898"/>
    </source>
</evidence>
<dbReference type="GO" id="GO:0030170">
    <property type="term" value="F:pyridoxal phosphate binding"/>
    <property type="evidence" value="ECO:0007669"/>
    <property type="project" value="TreeGrafter"/>
</dbReference>
<dbReference type="Pfam" id="PF00266">
    <property type="entry name" value="Aminotran_5"/>
    <property type="match status" value="1"/>
</dbReference>
<comment type="catalytic activity">
    <reaction evidence="11">
        <text>O-phospho-L-serine + 2-oxoglutarate = 3-phosphooxypyruvate + L-glutamate</text>
        <dbReference type="Rhea" id="RHEA:14329"/>
        <dbReference type="ChEBI" id="CHEBI:16810"/>
        <dbReference type="ChEBI" id="CHEBI:18110"/>
        <dbReference type="ChEBI" id="CHEBI:29985"/>
        <dbReference type="ChEBI" id="CHEBI:57524"/>
        <dbReference type="EC" id="2.6.1.52"/>
    </reaction>
</comment>
<dbReference type="PIRSF" id="PIRSF000525">
    <property type="entry name" value="SerC"/>
    <property type="match status" value="1"/>
</dbReference>
<evidence type="ECO:0000259" key="12">
    <source>
        <dbReference type="Pfam" id="PF00266"/>
    </source>
</evidence>
<dbReference type="SUPFAM" id="SSF53383">
    <property type="entry name" value="PLP-dependent transferases"/>
    <property type="match status" value="1"/>
</dbReference>
<dbReference type="EC" id="2.6.1.52" evidence="4"/>
<dbReference type="InterPro" id="IPR015421">
    <property type="entry name" value="PyrdxlP-dep_Trfase_major"/>
</dbReference>
<dbReference type="NCBIfam" id="TIGR01364">
    <property type="entry name" value="serC_1"/>
    <property type="match status" value="1"/>
</dbReference>
<dbReference type="InterPro" id="IPR000192">
    <property type="entry name" value="Aminotrans_V_dom"/>
</dbReference>
<evidence type="ECO:0000256" key="6">
    <source>
        <dbReference type="ARBA" id="ARBA00022605"/>
    </source>
</evidence>
<sequence length="374" mass="41141">MSLTRKRENTINFSPGPAALPDEVVREARENVMNYKGLGLGVMELSHRSPEYTALNLQTQDLLRSLLHIPSNYQVLFQQGGGTAQFAAIPLNLTPSEDTTADYFITGMWSQKAAKEGEKFVKVNHVLSKADGGYMTIPEQSQWNLTPGAGFVYYCANETVHGVEFPEPPDVGSVPLVCDASSNFLTRPIDIAKHAVVYAGAQKNVGCAGVTVVIVREDLLGKCRPYTPVVLDYAVTAKAKSVYNTPPVWSVYILNLVLKWIQKHGGVEAMERNRVAKFQSLISVIDQSGGFYRIPVERRFCSHVNIPFRITVAGEANSDLEAKFLSDAAALGLVQLKGHRSVGGIRVCLYNAISCEDVQKLASFMSHFMLQNRN</sequence>
<dbReference type="Gene3D" id="3.90.1150.10">
    <property type="entry name" value="Aspartate Aminotransferase, domain 1"/>
    <property type="match status" value="1"/>
</dbReference>
<gene>
    <name evidence="13" type="ORF">GBAR_LOCUS27835</name>
</gene>
<dbReference type="EMBL" id="CASHTH010003884">
    <property type="protein sequence ID" value="CAI8050758.1"/>
    <property type="molecule type" value="Genomic_DNA"/>
</dbReference>
<dbReference type="InterPro" id="IPR022278">
    <property type="entry name" value="Pser_aminoTfrase"/>
</dbReference>
<comment type="pathway">
    <text evidence="2">Amino-acid biosynthesis; L-serine biosynthesis; L-serine from 3-phospho-D-glycerate: step 2/3.</text>
</comment>
<keyword evidence="8" id="KW-0663">Pyridoxal phosphate</keyword>
<evidence type="ECO:0000313" key="13">
    <source>
        <dbReference type="EMBL" id="CAI8050758.1"/>
    </source>
</evidence>
<dbReference type="GO" id="GO:0004648">
    <property type="term" value="F:O-phospho-L-serine:2-oxoglutarate aminotransferase activity"/>
    <property type="evidence" value="ECO:0007669"/>
    <property type="project" value="UniProtKB-EC"/>
</dbReference>
<evidence type="ECO:0000256" key="5">
    <source>
        <dbReference type="ARBA" id="ARBA00022576"/>
    </source>
</evidence>
<evidence type="ECO:0000256" key="11">
    <source>
        <dbReference type="ARBA" id="ARBA00049007"/>
    </source>
</evidence>
<dbReference type="Proteomes" id="UP001174909">
    <property type="component" value="Unassembled WGS sequence"/>
</dbReference>
<keyword evidence="14" id="KW-1185">Reference proteome</keyword>
<dbReference type="FunFam" id="3.90.1150.10:FF:000006">
    <property type="entry name" value="Phosphoserine aminotransferase"/>
    <property type="match status" value="1"/>
</dbReference>
<dbReference type="InterPro" id="IPR015422">
    <property type="entry name" value="PyrdxlP-dep_Trfase_small"/>
</dbReference>
<dbReference type="PANTHER" id="PTHR43247:SF1">
    <property type="entry name" value="PHOSPHOSERINE AMINOTRANSFERASE"/>
    <property type="match status" value="1"/>
</dbReference>